<dbReference type="KEGG" id="tasa:A1Q1_06106"/>
<dbReference type="InterPro" id="IPR013946">
    <property type="entry name" value="NCA2-like"/>
</dbReference>
<comment type="subcellular location">
    <subcellularLocation>
        <location evidence="1">Mitochondrion membrane</location>
        <topology evidence="1">Multi-pass membrane protein</topology>
    </subcellularLocation>
</comment>
<evidence type="ECO:0000256" key="6">
    <source>
        <dbReference type="SAM" id="MobiDB-lite"/>
    </source>
</evidence>
<dbReference type="PANTHER" id="PTHR28234">
    <property type="entry name" value="NUCLEAR CONTROL OF ATPASE PROTEIN 2"/>
    <property type="match status" value="1"/>
</dbReference>
<evidence type="ECO:0000256" key="4">
    <source>
        <dbReference type="ARBA" id="ARBA00023128"/>
    </source>
</evidence>
<evidence type="ECO:0000313" key="9">
    <source>
        <dbReference type="Proteomes" id="UP000002748"/>
    </source>
</evidence>
<evidence type="ECO:0008006" key="10">
    <source>
        <dbReference type="Google" id="ProtNLM"/>
    </source>
</evidence>
<dbReference type="GO" id="GO:0005741">
    <property type="term" value="C:mitochondrial outer membrane"/>
    <property type="evidence" value="ECO:0007669"/>
    <property type="project" value="TreeGrafter"/>
</dbReference>
<reference evidence="8 9" key="1">
    <citation type="journal article" date="2012" name="Eukaryot. Cell">
        <title>Draft genome sequence of CBS 2479, the standard type strain of Trichosporon asahii.</title>
        <authorList>
            <person name="Yang R.Y."/>
            <person name="Li H.T."/>
            <person name="Zhu H."/>
            <person name="Zhou G.P."/>
            <person name="Wang M."/>
            <person name="Wang L."/>
        </authorList>
    </citation>
    <scope>NUCLEOTIDE SEQUENCE [LARGE SCALE GENOMIC DNA]</scope>
    <source>
        <strain evidence="9">ATCC 90039 / CBS 2479 / JCM 2466 / KCTC 7840 / NCYC 2677 / UAMH 7654</strain>
    </source>
</reference>
<name>J5Q3W0_TRIAS</name>
<dbReference type="RefSeq" id="XP_014176790.1">
    <property type="nucleotide sequence ID" value="XM_014321315.1"/>
</dbReference>
<dbReference type="GeneID" id="25989618"/>
<feature type="transmembrane region" description="Helical" evidence="7">
    <location>
        <begin position="499"/>
        <end position="520"/>
    </location>
</feature>
<gene>
    <name evidence="8" type="ORF">A1Q1_06106</name>
</gene>
<evidence type="ECO:0000256" key="5">
    <source>
        <dbReference type="ARBA" id="ARBA00023136"/>
    </source>
</evidence>
<feature type="compositionally biased region" description="Polar residues" evidence="6">
    <location>
        <begin position="24"/>
        <end position="43"/>
    </location>
</feature>
<dbReference type="PANTHER" id="PTHR28234:SF1">
    <property type="entry name" value="NUCLEAR CONTROL OF ATPASE PROTEIN 2"/>
    <property type="match status" value="1"/>
</dbReference>
<dbReference type="EMBL" id="ALBS01000327">
    <property type="protein sequence ID" value="EJT45343.1"/>
    <property type="molecule type" value="Genomic_DNA"/>
</dbReference>
<dbReference type="AlphaFoldDB" id="J5Q3W0"/>
<proteinExistence type="predicted"/>
<dbReference type="OrthoDB" id="413313at2759"/>
<dbReference type="VEuPathDB" id="FungiDB:A1Q1_06106"/>
<organism evidence="8 9">
    <name type="scientific">Trichosporon asahii var. asahii (strain ATCC 90039 / CBS 2479 / JCM 2466 / KCTC 7840 / NBRC 103889/ NCYC 2677 / UAMH 7654)</name>
    <name type="common">Yeast</name>
    <dbReference type="NCBI Taxonomy" id="1186058"/>
    <lineage>
        <taxon>Eukaryota</taxon>
        <taxon>Fungi</taxon>
        <taxon>Dikarya</taxon>
        <taxon>Basidiomycota</taxon>
        <taxon>Agaricomycotina</taxon>
        <taxon>Tremellomycetes</taxon>
        <taxon>Trichosporonales</taxon>
        <taxon>Trichosporonaceae</taxon>
        <taxon>Trichosporon</taxon>
    </lineage>
</organism>
<protein>
    <recommendedName>
        <fullName evidence="10">NCA2-domain-containing protein</fullName>
    </recommendedName>
</protein>
<keyword evidence="4" id="KW-0496">Mitochondrion</keyword>
<dbReference type="Proteomes" id="UP000002748">
    <property type="component" value="Unassembled WGS sequence"/>
</dbReference>
<feature type="region of interest" description="Disordered" evidence="6">
    <location>
        <begin position="20"/>
        <end position="50"/>
    </location>
</feature>
<comment type="caution">
    <text evidence="8">The sequence shown here is derived from an EMBL/GenBank/DDBJ whole genome shotgun (WGS) entry which is preliminary data.</text>
</comment>
<dbReference type="HOGENOM" id="CLU_008227_3_0_1"/>
<evidence type="ECO:0000256" key="3">
    <source>
        <dbReference type="ARBA" id="ARBA00022989"/>
    </source>
</evidence>
<evidence type="ECO:0000313" key="8">
    <source>
        <dbReference type="EMBL" id="EJT45343.1"/>
    </source>
</evidence>
<accession>J5Q3W0</accession>
<evidence type="ECO:0000256" key="1">
    <source>
        <dbReference type="ARBA" id="ARBA00004225"/>
    </source>
</evidence>
<evidence type="ECO:0000256" key="2">
    <source>
        <dbReference type="ARBA" id="ARBA00022692"/>
    </source>
</evidence>
<evidence type="ECO:0000256" key="7">
    <source>
        <dbReference type="SAM" id="Phobius"/>
    </source>
</evidence>
<keyword evidence="3 7" id="KW-1133">Transmembrane helix</keyword>
<dbReference type="Pfam" id="PF08637">
    <property type="entry name" value="NCA2"/>
    <property type="match status" value="1"/>
</dbReference>
<sequence length="625" mass="69869">MGKSPTSSFSEEQLKHNLGALSSIPLTVSDPSKLSAESTSPTPSKKLKDALDELSASDPPSMGKLAHLLKDIANPSGNISGIANVSPVDAAAEAEILARAVTIIWSNVTDDLIDSALELDDDLTYWEIGLQSRWGAVIYLVQSLPNRIFHAVGSTLTPGSIWNQVKSIHWPKRGSLFRPLHGYGSDKISDQLAAITSPVRLTRNEMIGNVRALQFSRDAAARRVGILASQAPNWAGRETNGMLSTESMEDETTRVYKLLCVVLETGPPDEKTVHEVSVGKRKPKKQVKLAETKTVELPAPEATAQSLLDLMTVGLPEARNNLRDTLKNYGRPSFATRYWPAFLLLPPCLYYAGRLFGNNKEWLKEQLVNAKETVRGFLVQWVWEPIEHITKTMRGGGEGLGVAPETVKTDRESLDRMVMDLGKDYYHMNDQQLEKLKDQVNAGDLESVLKVYESEMRAPIKNAIFGYLIRTLLIQVQKTKTDLSVALLQLDSLLQSQQLTFAFVGIAPSILVLWMVWGWIRNLTSGAKRGKGRKRRYFYGMRSIERLLITSTKEDGRMNDRDRGMLIVDVSGLRVWAAGIKRSKREAFLSDIRLFEDQNLDRDDKLRVVDRIWRCWGIDGTHSIT</sequence>
<keyword evidence="2 7" id="KW-0812">Transmembrane</keyword>
<keyword evidence="5 7" id="KW-0472">Membrane</keyword>